<dbReference type="GO" id="GO:0003743">
    <property type="term" value="F:translation initiation factor activity"/>
    <property type="evidence" value="ECO:0007669"/>
    <property type="project" value="UniProtKB-KW"/>
</dbReference>
<evidence type="ECO:0000313" key="13">
    <source>
        <dbReference type="Proteomes" id="UP000285060"/>
    </source>
</evidence>
<dbReference type="InterPro" id="IPR005835">
    <property type="entry name" value="NTP_transferase_dom"/>
</dbReference>
<comment type="caution">
    <text evidence="12">The sequence shown here is derived from an EMBL/GenBank/DDBJ whole genome shotgun (WGS) entry which is preliminary data.</text>
</comment>
<accession>A0A418AQP6</accession>
<evidence type="ECO:0000256" key="7">
    <source>
        <dbReference type="ARBA" id="ARBA00044229"/>
    </source>
</evidence>
<sequence>MAEVAHTTGTLVNDRNQRLWYQKHVPQQTELRGLLVFLHGILEHSSRYNDLLNTFALTGFAVYAMDYVGHGRSEGERGYFDRYTDVVDDVDRLVHFAKDELKETHPNVKSIVVVGVSFGGLVANLTLLKKTHQIDAAVLCAPAINVPRTLTLNIQAYFGSVLSNTCPTWRVVPGVKVSDLSAEPDVLAAREQDDLITTGHLSTRVGNETLLAFDLVDKLKHSITLPVLIVVGTLEKVVCLRSIETYHHDIASQDKELKVFDNMGHLLLNEANRGAVYNHITSWLTVRPALVAHSESQNTSYLFIRIRLIFSGKPTLLHFPWQTMAEFQAVILAGGSGVRLYPLTEETPKPLLPVNNHPLLYYQLALLEKSGFSDVLVITTTEMKDQICDYTLRQYGGKIGIDVVAVEGDGGETADALRAVADRIRSDFIVVAGDLVTDCVLQNVADLHRINDASVTMLLKQEMVEEPTKGSKSKEKPRRDREMIDCIGLVEADSRVVHIAHSIFANDDMEGNEDVEMPLALLKRRPRINMHTDLYDAHVYIFPHWVLDLLHEKKHIASIKADLIPHLVRRQFRGPQALAESVRGKLQSPQHVANDLSVSCGGKDEDDVMKVFAYILPSNAYCERADTKEAYNAMTKEVKSKWRLQ</sequence>
<dbReference type="SUPFAM" id="SSF53448">
    <property type="entry name" value="Nucleotide-diphospho-sugar transferases"/>
    <property type="match status" value="1"/>
</dbReference>
<name>A0A418AQP6_9STRA</name>
<evidence type="ECO:0000256" key="8">
    <source>
        <dbReference type="ARBA" id="ARBA00045373"/>
    </source>
</evidence>
<comment type="subcellular location">
    <subcellularLocation>
        <location evidence="1">Cytoplasm</location>
        <location evidence="1">Cytosol</location>
    </subcellularLocation>
</comment>
<dbReference type="GO" id="GO:0005829">
    <property type="term" value="C:cytosol"/>
    <property type="evidence" value="ECO:0007669"/>
    <property type="project" value="UniProtKB-SubCell"/>
</dbReference>
<proteinExistence type="inferred from homology"/>
<dbReference type="Gene3D" id="3.90.550.10">
    <property type="entry name" value="Spore Coat Polysaccharide Biosynthesis Protein SpsA, Chain A"/>
    <property type="match status" value="1"/>
</dbReference>
<keyword evidence="3" id="KW-0963">Cytoplasm</keyword>
<dbReference type="SUPFAM" id="SSF53474">
    <property type="entry name" value="alpha/beta-Hydrolases"/>
    <property type="match status" value="1"/>
</dbReference>
<evidence type="ECO:0000256" key="2">
    <source>
        <dbReference type="ARBA" id="ARBA00007878"/>
    </source>
</evidence>
<dbReference type="InterPro" id="IPR029058">
    <property type="entry name" value="AB_hydrolase_fold"/>
</dbReference>
<dbReference type="GO" id="GO:0002183">
    <property type="term" value="P:cytoplasmic translational initiation"/>
    <property type="evidence" value="ECO:0007669"/>
    <property type="project" value="TreeGrafter"/>
</dbReference>
<gene>
    <name evidence="12" type="ORF">DYB32_006668</name>
</gene>
<keyword evidence="13" id="KW-1185">Reference proteome</keyword>
<dbReference type="Gene3D" id="3.40.50.1820">
    <property type="entry name" value="alpha/beta hydrolase"/>
    <property type="match status" value="1"/>
</dbReference>
<dbReference type="CDD" id="cd04198">
    <property type="entry name" value="eIF-2B_gamma_N"/>
    <property type="match status" value="1"/>
</dbReference>
<dbReference type="InterPro" id="IPR022742">
    <property type="entry name" value="Hydrolase_4"/>
</dbReference>
<feature type="domain" description="Serine aminopeptidase S33" evidence="11">
    <location>
        <begin position="30"/>
        <end position="271"/>
    </location>
</feature>
<evidence type="ECO:0000256" key="5">
    <source>
        <dbReference type="ARBA" id="ARBA00022917"/>
    </source>
</evidence>
<dbReference type="VEuPathDB" id="FungiDB:H310_05843"/>
<comment type="subunit">
    <text evidence="9">Component of the translation initiation factor 2B (eIF2B) complex which is a heterodecamer of two sets of five different subunits: alpha, beta, gamma, delta and epsilon. Subunits alpha, beta and delta comprise a regulatory subcomplex and subunits epsilon and gamma comprise a catalytic subcomplex. Within the complex, the hexameric regulatory complex resides at the center, with the two heterodimeric catalytic subcomplexes bound on opposite sides.</text>
</comment>
<protein>
    <recommendedName>
        <fullName evidence="6">Translation initiation factor eIF2B subunit gamma</fullName>
    </recommendedName>
    <alternativeName>
        <fullName evidence="7">eIF2B GDP-GTP exchange factor subunit gamma</fullName>
    </alternativeName>
</protein>
<dbReference type="VEuPathDB" id="FungiDB:H310_05842"/>
<comment type="function">
    <text evidence="8">Acts as a component of the translation initiation factor 2B (eIF2B) complex, which catalyzes the exchange of GDP for GTP on the eukaryotic initiation factor 2 (eIF2) complex gamma subunit. Its guanine nucleotide exchange factor activity is repressed when bound to eIF2 complex phosphorylated on the alpha subunit, thereby limiting the amount of methionyl-initiator methionine tRNA available to the ribosome and consequently global translation is repressed.</text>
</comment>
<dbReference type="Pfam" id="PF00483">
    <property type="entry name" value="NTP_transferase"/>
    <property type="match status" value="1"/>
</dbReference>
<evidence type="ECO:0000256" key="4">
    <source>
        <dbReference type="ARBA" id="ARBA00022540"/>
    </source>
</evidence>
<organism evidence="12 13">
    <name type="scientific">Aphanomyces invadans</name>
    <dbReference type="NCBI Taxonomy" id="157072"/>
    <lineage>
        <taxon>Eukaryota</taxon>
        <taxon>Sar</taxon>
        <taxon>Stramenopiles</taxon>
        <taxon>Oomycota</taxon>
        <taxon>Saprolegniomycetes</taxon>
        <taxon>Saprolegniales</taxon>
        <taxon>Verrucalvaceae</taxon>
        <taxon>Aphanomyces</taxon>
    </lineage>
</organism>
<evidence type="ECO:0000256" key="9">
    <source>
        <dbReference type="ARBA" id="ARBA00046432"/>
    </source>
</evidence>
<dbReference type="Proteomes" id="UP000285060">
    <property type="component" value="Unassembled WGS sequence"/>
</dbReference>
<dbReference type="InterPro" id="IPR029044">
    <property type="entry name" value="Nucleotide-diphossugar_trans"/>
</dbReference>
<reference evidence="12 13" key="1">
    <citation type="submission" date="2018-08" db="EMBL/GenBank/DDBJ databases">
        <title>Aphanomyces genome sequencing and annotation.</title>
        <authorList>
            <person name="Minardi D."/>
            <person name="Oidtmann B."/>
            <person name="Van Der Giezen M."/>
            <person name="Studholme D.J."/>
        </authorList>
    </citation>
    <scope>NUCLEOTIDE SEQUENCE [LARGE SCALE GENOMIC DNA]</scope>
    <source>
        <strain evidence="12 13">NJM0002</strain>
    </source>
</reference>
<evidence type="ECO:0000256" key="6">
    <source>
        <dbReference type="ARBA" id="ARBA00044196"/>
    </source>
</evidence>
<dbReference type="PANTHER" id="PTHR45989:SF1">
    <property type="entry name" value="TRANSLATION INITIATION FACTOR EIF-2B SUBUNIT GAMMA"/>
    <property type="match status" value="1"/>
</dbReference>
<feature type="domain" description="Nucleotidyl transferase" evidence="10">
    <location>
        <begin position="329"/>
        <end position="468"/>
    </location>
</feature>
<dbReference type="GO" id="GO:0005851">
    <property type="term" value="C:eukaryotic translation initiation factor 2B complex"/>
    <property type="evidence" value="ECO:0007669"/>
    <property type="project" value="TreeGrafter"/>
</dbReference>
<keyword evidence="4" id="KW-0396">Initiation factor</keyword>
<dbReference type="InterPro" id="IPR051960">
    <property type="entry name" value="eIF2B_gamma"/>
</dbReference>
<evidence type="ECO:0000313" key="12">
    <source>
        <dbReference type="EMBL" id="RHY27625.1"/>
    </source>
</evidence>
<dbReference type="Pfam" id="PF12146">
    <property type="entry name" value="Hydrolase_4"/>
    <property type="match status" value="1"/>
</dbReference>
<comment type="similarity">
    <text evidence="2">Belongs to the eIF-2B gamma/epsilon subunits family.</text>
</comment>
<evidence type="ECO:0000256" key="3">
    <source>
        <dbReference type="ARBA" id="ARBA00022490"/>
    </source>
</evidence>
<evidence type="ECO:0000259" key="10">
    <source>
        <dbReference type="Pfam" id="PF00483"/>
    </source>
</evidence>
<dbReference type="AlphaFoldDB" id="A0A418AQP6"/>
<dbReference type="EMBL" id="QUSY01000735">
    <property type="protein sequence ID" value="RHY27625.1"/>
    <property type="molecule type" value="Genomic_DNA"/>
</dbReference>
<dbReference type="GO" id="GO:0005085">
    <property type="term" value="F:guanyl-nucleotide exchange factor activity"/>
    <property type="evidence" value="ECO:0007669"/>
    <property type="project" value="TreeGrafter"/>
</dbReference>
<evidence type="ECO:0000256" key="1">
    <source>
        <dbReference type="ARBA" id="ARBA00004514"/>
    </source>
</evidence>
<evidence type="ECO:0000259" key="11">
    <source>
        <dbReference type="Pfam" id="PF12146"/>
    </source>
</evidence>
<keyword evidence="5" id="KW-0648">Protein biosynthesis</keyword>
<dbReference type="PANTHER" id="PTHR45989">
    <property type="entry name" value="TRANSLATION INITIATION FACTOR EIF-2B SUBUNIT GAMMA"/>
    <property type="match status" value="1"/>
</dbReference>